<name>A0ABD1BGS4_CARAN</name>
<protein>
    <submittedName>
        <fullName evidence="1">Mitochondrial protein</fullName>
    </submittedName>
</protein>
<dbReference type="EMBL" id="JBANAX010000305">
    <property type="protein sequence ID" value="KAL1214680.1"/>
    <property type="molecule type" value="Genomic_DNA"/>
</dbReference>
<evidence type="ECO:0000313" key="1">
    <source>
        <dbReference type="EMBL" id="KAL1214680.1"/>
    </source>
</evidence>
<comment type="caution">
    <text evidence="1">The sequence shown here is derived from an EMBL/GenBank/DDBJ whole genome shotgun (WGS) entry which is preliminary data.</text>
</comment>
<accession>A0ABD1BGS4</accession>
<organism evidence="1 2">
    <name type="scientific">Cardamine amara subsp. amara</name>
    <dbReference type="NCBI Taxonomy" id="228776"/>
    <lineage>
        <taxon>Eukaryota</taxon>
        <taxon>Viridiplantae</taxon>
        <taxon>Streptophyta</taxon>
        <taxon>Embryophyta</taxon>
        <taxon>Tracheophyta</taxon>
        <taxon>Spermatophyta</taxon>
        <taxon>Magnoliopsida</taxon>
        <taxon>eudicotyledons</taxon>
        <taxon>Gunneridae</taxon>
        <taxon>Pentapetalae</taxon>
        <taxon>rosids</taxon>
        <taxon>malvids</taxon>
        <taxon>Brassicales</taxon>
        <taxon>Brassicaceae</taxon>
        <taxon>Cardamineae</taxon>
        <taxon>Cardamine</taxon>
    </lineage>
</organism>
<proteinExistence type="predicted"/>
<sequence length="167" mass="19150">MTYDIFEEKESLSDTKLHQEVVINIEEQMTNQVPEVISKKQASHVSETTSKRKSKPPGHLQDYYCNAISDVTKDVSYPISTYINYAKLSEEFTAYICAVNKYPKPCTYAQAKKIKEWLDAMEIEIYALKETNTWTVCSLPAGKEPIGCKWMFKVILNADGSLEWFKA</sequence>
<evidence type="ECO:0000313" key="2">
    <source>
        <dbReference type="Proteomes" id="UP001558713"/>
    </source>
</evidence>
<dbReference type="Proteomes" id="UP001558713">
    <property type="component" value="Unassembled WGS sequence"/>
</dbReference>
<reference evidence="1 2" key="1">
    <citation type="submission" date="2024-04" db="EMBL/GenBank/DDBJ databases">
        <title>Genome assembly C_amara_ONT_v2.</title>
        <authorList>
            <person name="Yant L."/>
            <person name="Moore C."/>
            <person name="Slenker M."/>
        </authorList>
    </citation>
    <scope>NUCLEOTIDE SEQUENCE [LARGE SCALE GENOMIC DNA]</scope>
    <source>
        <tissue evidence="1">Leaf</tissue>
    </source>
</reference>
<gene>
    <name evidence="1" type="ORF">V5N11_030247</name>
</gene>
<dbReference type="AlphaFoldDB" id="A0ABD1BGS4"/>
<keyword evidence="2" id="KW-1185">Reference proteome</keyword>